<feature type="transmembrane region" description="Helical" evidence="2">
    <location>
        <begin position="80"/>
        <end position="101"/>
    </location>
</feature>
<protein>
    <submittedName>
        <fullName evidence="4">Uncharacterized protein LOC111085379</fullName>
    </submittedName>
</protein>
<dbReference type="Proteomes" id="UP000694941">
    <property type="component" value="Unplaced"/>
</dbReference>
<feature type="transmembrane region" description="Helical" evidence="2">
    <location>
        <begin position="21"/>
        <end position="39"/>
    </location>
</feature>
<gene>
    <name evidence="4" type="primary">LOC111085379</name>
</gene>
<reference evidence="4" key="1">
    <citation type="submission" date="2025-08" db="UniProtKB">
        <authorList>
            <consortium name="RefSeq"/>
        </authorList>
    </citation>
    <scope>IDENTIFICATION</scope>
    <source>
        <tissue evidence="4">Muscle</tissue>
    </source>
</reference>
<dbReference type="PANTHER" id="PTHR36694">
    <property type="entry name" value="PASIFLORA 1, ISOFORM A-RELATED"/>
    <property type="match status" value="1"/>
</dbReference>
<dbReference type="PANTHER" id="PTHR36694:SF11">
    <property type="entry name" value="LP21121P-RELATED"/>
    <property type="match status" value="1"/>
</dbReference>
<dbReference type="RefSeq" id="XP_022239373.1">
    <property type="nucleotide sequence ID" value="XM_022383665.1"/>
</dbReference>
<feature type="transmembrane region" description="Helical" evidence="2">
    <location>
        <begin position="113"/>
        <end position="134"/>
    </location>
</feature>
<dbReference type="InterPro" id="IPR031720">
    <property type="entry name" value="DUF4728"/>
</dbReference>
<feature type="compositionally biased region" description="Basic and acidic residues" evidence="1">
    <location>
        <begin position="299"/>
        <end position="312"/>
    </location>
</feature>
<keyword evidence="2" id="KW-0472">Membrane</keyword>
<organism evidence="3 4">
    <name type="scientific">Limulus polyphemus</name>
    <name type="common">Atlantic horseshoe crab</name>
    <dbReference type="NCBI Taxonomy" id="6850"/>
    <lineage>
        <taxon>Eukaryota</taxon>
        <taxon>Metazoa</taxon>
        <taxon>Ecdysozoa</taxon>
        <taxon>Arthropoda</taxon>
        <taxon>Chelicerata</taxon>
        <taxon>Merostomata</taxon>
        <taxon>Xiphosura</taxon>
        <taxon>Limulidae</taxon>
        <taxon>Limulus</taxon>
    </lineage>
</organism>
<evidence type="ECO:0000313" key="3">
    <source>
        <dbReference type="Proteomes" id="UP000694941"/>
    </source>
</evidence>
<evidence type="ECO:0000256" key="2">
    <source>
        <dbReference type="SAM" id="Phobius"/>
    </source>
</evidence>
<dbReference type="GeneID" id="111085379"/>
<feature type="transmembrane region" description="Helical" evidence="2">
    <location>
        <begin position="45"/>
        <end position="73"/>
    </location>
</feature>
<keyword evidence="3" id="KW-1185">Reference proteome</keyword>
<feature type="region of interest" description="Disordered" evidence="1">
    <location>
        <begin position="272"/>
        <end position="312"/>
    </location>
</feature>
<dbReference type="Pfam" id="PF15860">
    <property type="entry name" value="DUF4728"/>
    <property type="match status" value="1"/>
</dbReference>
<feature type="compositionally biased region" description="Polar residues" evidence="1">
    <location>
        <begin position="287"/>
        <end position="298"/>
    </location>
</feature>
<sequence length="312" mass="34470">MVLLKSCCFWKSLKKGCIASGSYTLIFYTIVLIASVFNLDAVIEVPVLLTFSIVMVVSSGICVLSCMLLFVGLCVDNRIFLLPWIVSVPVATLVDLFVSLYLLDDVSSDPGVIILFAVDFITFILNVYCLLCVISKFQEYSEDRRNHPLQIPPSVRFQQNPTGILTVTRTPALSLKTTQATVILNTKGIVTSTPTSSTVVRSRHSTELSSLFGDPIVPNNIKKQPCENPRTENILTLPEATSCPSENLDLNSFAGNSYQSRIINDIRPQAILQPNTDFGDPVDADNEQNPLLSPTKQDYASEKPDTEEREEI</sequence>
<accession>A0ABM1S6W8</accession>
<evidence type="ECO:0000313" key="4">
    <source>
        <dbReference type="RefSeq" id="XP_022239373.1"/>
    </source>
</evidence>
<name>A0ABM1S6W8_LIMPO</name>
<proteinExistence type="predicted"/>
<evidence type="ECO:0000256" key="1">
    <source>
        <dbReference type="SAM" id="MobiDB-lite"/>
    </source>
</evidence>
<keyword evidence="2" id="KW-0812">Transmembrane</keyword>
<keyword evidence="2" id="KW-1133">Transmembrane helix</keyword>